<dbReference type="SMART" id="SM00020">
    <property type="entry name" value="Tryp_SPc"/>
    <property type="match status" value="1"/>
</dbReference>
<keyword evidence="3" id="KW-0720">Serine protease</keyword>
<keyword evidence="4" id="KW-1015">Disulfide bond</keyword>
<dbReference type="GO" id="GO:0004252">
    <property type="term" value="F:serine-type endopeptidase activity"/>
    <property type="evidence" value="ECO:0007669"/>
    <property type="project" value="InterPro"/>
</dbReference>
<evidence type="ECO:0000256" key="4">
    <source>
        <dbReference type="ARBA" id="ARBA00023157"/>
    </source>
</evidence>
<evidence type="ECO:0000313" key="6">
    <source>
        <dbReference type="Proteomes" id="UP001152795"/>
    </source>
</evidence>
<evidence type="ECO:0000256" key="1">
    <source>
        <dbReference type="ARBA" id="ARBA00022670"/>
    </source>
</evidence>
<dbReference type="AlphaFoldDB" id="A0A7D9IP40"/>
<accession>A0A7D9IP40</accession>
<dbReference type="PANTHER" id="PTHR24252">
    <property type="entry name" value="ACROSIN-RELATED"/>
    <property type="match status" value="1"/>
</dbReference>
<keyword evidence="6" id="KW-1185">Reference proteome</keyword>
<evidence type="ECO:0000256" key="3">
    <source>
        <dbReference type="ARBA" id="ARBA00022825"/>
    </source>
</evidence>
<protein>
    <submittedName>
        <fullName evidence="5">Chymotrypsinogen A-like</fullName>
    </submittedName>
</protein>
<dbReference type="GO" id="GO:0006508">
    <property type="term" value="P:proteolysis"/>
    <property type="evidence" value="ECO:0007669"/>
    <property type="project" value="UniProtKB-KW"/>
</dbReference>
<dbReference type="Proteomes" id="UP001152795">
    <property type="component" value="Unassembled WGS sequence"/>
</dbReference>
<sequence length="360" mass="38998">MSDGCAQAFVLKYQVTVCGRLSCALIVYRDYQIRKSEITKMNACILFMLVYIASYYDVAQSVHVSNQAGSGAGCNCHNPIGSGSPPTTSAPPVVKQTTSKSSYNVIKCGTKAPIIARVVGGTKAQPKSWPWQIGIKSCPKCMYFCGGTIIGKRWVVTAAHCLVNYLASDLYIDAGVTNQKKTTKYKQSFNCTAIHQHQSYAIKAPYDQDIAILQLNKDVVFNDHVRPLCLNENALKTDQICTVTGYGKTSHTARKKSAHLLQADVPIVASDVCVKAYNQTKPPRSVTKNMLCAGYVNGGIDACSGDSGGPLTCWDQNKKHYVLGGIVSWGVGCAGKNTYGVYTNVKHLTAWVTRITGKIV</sequence>
<dbReference type="InterPro" id="IPR009003">
    <property type="entry name" value="Peptidase_S1_PA"/>
</dbReference>
<gene>
    <name evidence="5" type="ORF">PACLA_8A086335</name>
</gene>
<dbReference type="InterPro" id="IPR018114">
    <property type="entry name" value="TRYPSIN_HIS"/>
</dbReference>
<dbReference type="InterPro" id="IPR001254">
    <property type="entry name" value="Trypsin_dom"/>
</dbReference>
<dbReference type="InterPro" id="IPR033116">
    <property type="entry name" value="TRYPSIN_SER"/>
</dbReference>
<dbReference type="InterPro" id="IPR001314">
    <property type="entry name" value="Peptidase_S1A"/>
</dbReference>
<organism evidence="5 6">
    <name type="scientific">Paramuricea clavata</name>
    <name type="common">Red gorgonian</name>
    <name type="synonym">Violescent sea-whip</name>
    <dbReference type="NCBI Taxonomy" id="317549"/>
    <lineage>
        <taxon>Eukaryota</taxon>
        <taxon>Metazoa</taxon>
        <taxon>Cnidaria</taxon>
        <taxon>Anthozoa</taxon>
        <taxon>Octocorallia</taxon>
        <taxon>Malacalcyonacea</taxon>
        <taxon>Plexauridae</taxon>
        <taxon>Paramuricea</taxon>
    </lineage>
</organism>
<dbReference type="SUPFAM" id="SSF50494">
    <property type="entry name" value="Trypsin-like serine proteases"/>
    <property type="match status" value="1"/>
</dbReference>
<dbReference type="PROSITE" id="PS50240">
    <property type="entry name" value="TRYPSIN_DOM"/>
    <property type="match status" value="1"/>
</dbReference>
<dbReference type="Pfam" id="PF00089">
    <property type="entry name" value="Trypsin"/>
    <property type="match status" value="1"/>
</dbReference>
<dbReference type="CDD" id="cd00190">
    <property type="entry name" value="Tryp_SPc"/>
    <property type="match status" value="1"/>
</dbReference>
<dbReference type="PROSITE" id="PS00134">
    <property type="entry name" value="TRYPSIN_HIS"/>
    <property type="match status" value="1"/>
</dbReference>
<name>A0A7D9IP40_PARCT</name>
<proteinExistence type="predicted"/>
<dbReference type="Gene3D" id="2.40.10.10">
    <property type="entry name" value="Trypsin-like serine proteases"/>
    <property type="match status" value="1"/>
</dbReference>
<dbReference type="PANTHER" id="PTHR24252:SF18">
    <property type="entry name" value="OVOCHYMASE 1"/>
    <property type="match status" value="1"/>
</dbReference>
<comment type="caution">
    <text evidence="5">The sequence shown here is derived from an EMBL/GenBank/DDBJ whole genome shotgun (WGS) entry which is preliminary data.</text>
</comment>
<keyword evidence="2" id="KW-0378">Hydrolase</keyword>
<dbReference type="FunFam" id="2.40.10.10:FF:000003">
    <property type="entry name" value="Transmembrane serine protease 3"/>
    <property type="match status" value="1"/>
</dbReference>
<dbReference type="PROSITE" id="PS00135">
    <property type="entry name" value="TRYPSIN_SER"/>
    <property type="match status" value="1"/>
</dbReference>
<dbReference type="EMBL" id="CACRXK020006769">
    <property type="protein sequence ID" value="CAB4010387.1"/>
    <property type="molecule type" value="Genomic_DNA"/>
</dbReference>
<evidence type="ECO:0000256" key="2">
    <source>
        <dbReference type="ARBA" id="ARBA00022801"/>
    </source>
</evidence>
<dbReference type="InterPro" id="IPR043504">
    <property type="entry name" value="Peptidase_S1_PA_chymotrypsin"/>
</dbReference>
<reference evidence="5" key="1">
    <citation type="submission" date="2020-04" db="EMBL/GenBank/DDBJ databases">
        <authorList>
            <person name="Alioto T."/>
            <person name="Alioto T."/>
            <person name="Gomez Garrido J."/>
        </authorList>
    </citation>
    <scope>NUCLEOTIDE SEQUENCE</scope>
    <source>
        <strain evidence="5">A484AB</strain>
    </source>
</reference>
<evidence type="ECO:0000313" key="5">
    <source>
        <dbReference type="EMBL" id="CAB4010387.1"/>
    </source>
</evidence>
<dbReference type="OrthoDB" id="5985212at2759"/>
<dbReference type="PRINTS" id="PR00722">
    <property type="entry name" value="CHYMOTRYPSIN"/>
</dbReference>
<keyword evidence="1" id="KW-0645">Protease</keyword>